<dbReference type="PANTHER" id="PTHR33695:SF1">
    <property type="entry name" value="LIPOPROTEIN SIGNAL PEPTIDASE"/>
    <property type="match status" value="1"/>
</dbReference>
<dbReference type="GO" id="GO:0006508">
    <property type="term" value="P:proteolysis"/>
    <property type="evidence" value="ECO:0007669"/>
    <property type="project" value="UniProtKB-KW"/>
</dbReference>
<dbReference type="HAMAP" id="MF_00161">
    <property type="entry name" value="LspA"/>
    <property type="match status" value="1"/>
</dbReference>
<evidence type="ECO:0000256" key="10">
    <source>
        <dbReference type="RuleBase" id="RU000594"/>
    </source>
</evidence>
<dbReference type="EC" id="3.4.23.36" evidence="9"/>
<sequence length="159" mass="16893">MSVRTRSWLRAGLVLAAVVLVDQVAKAAVRGSVMVGEEDSMLPGITLVHVRNSGVAFGAFAGGGIVVVVLVAGALAALLAYFVTHLDRRLVWLPTGLLLGGSLGNIIDRVRDGAVTDFIKLPHWPAFNVADMAITFGVLALVWVLEQSERDHGSARRAR</sequence>
<dbReference type="KEGG" id="bsol:FSW04_17100"/>
<keyword evidence="3 9" id="KW-0645">Protease</keyword>
<evidence type="ECO:0000256" key="4">
    <source>
        <dbReference type="ARBA" id="ARBA00022692"/>
    </source>
</evidence>
<dbReference type="PRINTS" id="PR00781">
    <property type="entry name" value="LIPOSIGPTASE"/>
</dbReference>
<keyword evidence="6 9" id="KW-0378">Hydrolase</keyword>
<dbReference type="EMBL" id="CP042430">
    <property type="protein sequence ID" value="QEC49124.1"/>
    <property type="molecule type" value="Genomic_DNA"/>
</dbReference>
<gene>
    <name evidence="9 12" type="primary">lspA</name>
    <name evidence="12" type="ORF">FSW04_17100</name>
</gene>
<evidence type="ECO:0000256" key="2">
    <source>
        <dbReference type="ARBA" id="ARBA00022475"/>
    </source>
</evidence>
<feature type="active site" evidence="9">
    <location>
        <position position="131"/>
    </location>
</feature>
<proteinExistence type="inferred from homology"/>
<evidence type="ECO:0000256" key="3">
    <source>
        <dbReference type="ARBA" id="ARBA00022670"/>
    </source>
</evidence>
<dbReference type="InterPro" id="IPR001872">
    <property type="entry name" value="Peptidase_A8"/>
</dbReference>
<dbReference type="PROSITE" id="PS00855">
    <property type="entry name" value="SPASE_II"/>
    <property type="match status" value="1"/>
</dbReference>
<keyword evidence="8 9" id="KW-0472">Membrane</keyword>
<comment type="catalytic activity">
    <reaction evidence="9 10">
        <text>Release of signal peptides from bacterial membrane prolipoproteins. Hydrolyzes -Xaa-Yaa-Zaa-|-(S,diacylglyceryl)Cys-, in which Xaa is hydrophobic (preferably Leu), and Yaa (Ala or Ser) and Zaa (Gly or Ala) have small, neutral side chains.</text>
        <dbReference type="EC" id="3.4.23.36"/>
    </reaction>
</comment>
<dbReference type="OrthoDB" id="4308908at2"/>
<evidence type="ECO:0000313" key="12">
    <source>
        <dbReference type="EMBL" id="QEC49124.1"/>
    </source>
</evidence>
<evidence type="ECO:0000313" key="13">
    <source>
        <dbReference type="Proteomes" id="UP000321805"/>
    </source>
</evidence>
<keyword evidence="13" id="KW-1185">Reference proteome</keyword>
<dbReference type="GO" id="GO:0005886">
    <property type="term" value="C:plasma membrane"/>
    <property type="evidence" value="ECO:0007669"/>
    <property type="project" value="UniProtKB-SubCell"/>
</dbReference>
<feature type="transmembrane region" description="Helical" evidence="9">
    <location>
        <begin position="127"/>
        <end position="145"/>
    </location>
</feature>
<evidence type="ECO:0000256" key="5">
    <source>
        <dbReference type="ARBA" id="ARBA00022750"/>
    </source>
</evidence>
<comment type="subcellular location">
    <subcellularLocation>
        <location evidence="9">Cell membrane</location>
        <topology evidence="9">Multi-pass membrane protein</topology>
    </subcellularLocation>
</comment>
<dbReference type="GO" id="GO:0004190">
    <property type="term" value="F:aspartic-type endopeptidase activity"/>
    <property type="evidence" value="ECO:0007669"/>
    <property type="project" value="UniProtKB-UniRule"/>
</dbReference>
<organism evidence="12 13">
    <name type="scientific">Baekduia soli</name>
    <dbReference type="NCBI Taxonomy" id="496014"/>
    <lineage>
        <taxon>Bacteria</taxon>
        <taxon>Bacillati</taxon>
        <taxon>Actinomycetota</taxon>
        <taxon>Thermoleophilia</taxon>
        <taxon>Solirubrobacterales</taxon>
        <taxon>Baekduiaceae</taxon>
        <taxon>Baekduia</taxon>
    </lineage>
</organism>
<dbReference type="PANTHER" id="PTHR33695">
    <property type="entry name" value="LIPOPROTEIN SIGNAL PEPTIDASE"/>
    <property type="match status" value="1"/>
</dbReference>
<comment type="similarity">
    <text evidence="1 9 11">Belongs to the peptidase A8 family.</text>
</comment>
<comment type="caution">
    <text evidence="9">Lacks conserved residue(s) required for the propagation of feature annotation.</text>
</comment>
<name>A0A5B8U7T5_9ACTN</name>
<comment type="pathway">
    <text evidence="9">Protein modification; lipoprotein biosynthesis (signal peptide cleavage).</text>
</comment>
<protein>
    <recommendedName>
        <fullName evidence="9">Lipoprotein signal peptidase</fullName>
        <ecNumber evidence="9">3.4.23.36</ecNumber>
    </recommendedName>
    <alternativeName>
        <fullName evidence="9">Prolipoprotein signal peptidase</fullName>
    </alternativeName>
    <alternativeName>
        <fullName evidence="9">Signal peptidase II</fullName>
        <shortName evidence="9">SPase II</shortName>
    </alternativeName>
</protein>
<dbReference type="AlphaFoldDB" id="A0A5B8U7T5"/>
<keyword evidence="7 9" id="KW-1133">Transmembrane helix</keyword>
<feature type="transmembrane region" description="Helical" evidence="9">
    <location>
        <begin position="90"/>
        <end position="107"/>
    </location>
</feature>
<dbReference type="RefSeq" id="WP_146921436.1">
    <property type="nucleotide sequence ID" value="NZ_CP042430.1"/>
</dbReference>
<evidence type="ECO:0000256" key="1">
    <source>
        <dbReference type="ARBA" id="ARBA00006139"/>
    </source>
</evidence>
<keyword evidence="4 9" id="KW-0812">Transmembrane</keyword>
<evidence type="ECO:0000256" key="9">
    <source>
        <dbReference type="HAMAP-Rule" id="MF_00161"/>
    </source>
</evidence>
<reference evidence="12 13" key="1">
    <citation type="journal article" date="2018" name="J. Microbiol.">
        <title>Baekduia soli gen. nov., sp. nov., a novel bacterium isolated from the soil of Baekdu Mountain and proposal of a novel family name, Baekduiaceae fam. nov.</title>
        <authorList>
            <person name="An D.S."/>
            <person name="Siddiqi M.Z."/>
            <person name="Kim K.H."/>
            <person name="Yu H.S."/>
            <person name="Im W.T."/>
        </authorList>
    </citation>
    <scope>NUCLEOTIDE SEQUENCE [LARGE SCALE GENOMIC DNA]</scope>
    <source>
        <strain evidence="12 13">BR7-21</strain>
    </source>
</reference>
<comment type="function">
    <text evidence="9 10">This protein specifically catalyzes the removal of signal peptides from prolipoproteins.</text>
</comment>
<dbReference type="UniPathway" id="UPA00665"/>
<evidence type="ECO:0000256" key="6">
    <source>
        <dbReference type="ARBA" id="ARBA00022801"/>
    </source>
</evidence>
<feature type="transmembrane region" description="Helical" evidence="9">
    <location>
        <begin position="57"/>
        <end position="83"/>
    </location>
</feature>
<dbReference type="Pfam" id="PF01252">
    <property type="entry name" value="Peptidase_A8"/>
    <property type="match status" value="1"/>
</dbReference>
<evidence type="ECO:0000256" key="8">
    <source>
        <dbReference type="ARBA" id="ARBA00023136"/>
    </source>
</evidence>
<evidence type="ECO:0000256" key="7">
    <source>
        <dbReference type="ARBA" id="ARBA00022989"/>
    </source>
</evidence>
<dbReference type="NCBIfam" id="TIGR00077">
    <property type="entry name" value="lspA"/>
    <property type="match status" value="1"/>
</dbReference>
<evidence type="ECO:0000256" key="11">
    <source>
        <dbReference type="RuleBase" id="RU004181"/>
    </source>
</evidence>
<keyword evidence="5 9" id="KW-0064">Aspartyl protease</keyword>
<feature type="active site" evidence="9">
    <location>
        <position position="117"/>
    </location>
</feature>
<keyword evidence="2 9" id="KW-1003">Cell membrane</keyword>
<accession>A0A5B8U7T5</accession>
<dbReference type="Proteomes" id="UP000321805">
    <property type="component" value="Chromosome"/>
</dbReference>